<sequence length="210" mass="22899">MKSLLSLAALLSVLVLPLSAEDAKPLLNTPGKVISAPDLKQPLGPEWSVAKGKWDPSDGVLKVTNIPDEKHIPVLHLKTGPTPLIWECEFKFNDGKSFLVGCDAQKHVGRVIIAPKSFRIAEDSTEVKGKTPSHTLQETAVDLKPDAWHTLRVEYAGDKMAARLDGQDLTAQHEYLATPKVRWWFAAADTVQIRNVKVTEGQPLASGAAK</sequence>
<reference evidence="2 3" key="1">
    <citation type="journal article" date="2011" name="J. Bacteriol.">
        <title>Genome sequence of Chthoniobacter flavus Ellin428, an aerobic heterotrophic soil bacterium.</title>
        <authorList>
            <person name="Kant R."/>
            <person name="van Passel M.W."/>
            <person name="Palva A."/>
            <person name="Lucas S."/>
            <person name="Lapidus A."/>
            <person name="Glavina Del Rio T."/>
            <person name="Dalin E."/>
            <person name="Tice H."/>
            <person name="Bruce D."/>
            <person name="Goodwin L."/>
            <person name="Pitluck S."/>
            <person name="Larimer F.W."/>
            <person name="Land M.L."/>
            <person name="Hauser L."/>
            <person name="Sangwan P."/>
            <person name="de Vos W.M."/>
            <person name="Janssen P.H."/>
            <person name="Smidt H."/>
        </authorList>
    </citation>
    <scope>NUCLEOTIDE SEQUENCE [LARGE SCALE GENOMIC DNA]</scope>
    <source>
        <strain evidence="2 3">Ellin428</strain>
    </source>
</reference>
<keyword evidence="3" id="KW-1185">Reference proteome</keyword>
<dbReference type="Gene3D" id="2.60.120.560">
    <property type="entry name" value="Exo-inulinase, domain 1"/>
    <property type="match status" value="1"/>
</dbReference>
<dbReference type="RefSeq" id="WP_006983215.1">
    <property type="nucleotide sequence ID" value="NZ_ABVL01000030.1"/>
</dbReference>
<feature type="chain" id="PRO_5002802667" description="3-keto-disaccharide hydrolase domain-containing protein" evidence="1">
    <location>
        <begin position="21"/>
        <end position="210"/>
    </location>
</feature>
<dbReference type="InParanoid" id="B4DAF4"/>
<accession>B4DAF4</accession>
<dbReference type="Proteomes" id="UP000005824">
    <property type="component" value="Unassembled WGS sequence"/>
</dbReference>
<protein>
    <recommendedName>
        <fullName evidence="4">3-keto-disaccharide hydrolase domain-containing protein</fullName>
    </recommendedName>
</protein>
<name>B4DAF4_9BACT</name>
<comment type="caution">
    <text evidence="2">The sequence shown here is derived from an EMBL/GenBank/DDBJ whole genome shotgun (WGS) entry which is preliminary data.</text>
</comment>
<evidence type="ECO:0000313" key="2">
    <source>
        <dbReference type="EMBL" id="EDY16615.1"/>
    </source>
</evidence>
<dbReference type="eggNOG" id="ENOG50333E0">
    <property type="taxonomic scope" value="Bacteria"/>
</dbReference>
<keyword evidence="1" id="KW-0732">Signal</keyword>
<feature type="signal peptide" evidence="1">
    <location>
        <begin position="1"/>
        <end position="20"/>
    </location>
</feature>
<evidence type="ECO:0000256" key="1">
    <source>
        <dbReference type="SAM" id="SignalP"/>
    </source>
</evidence>
<organism evidence="2 3">
    <name type="scientific">Chthoniobacter flavus Ellin428</name>
    <dbReference type="NCBI Taxonomy" id="497964"/>
    <lineage>
        <taxon>Bacteria</taxon>
        <taxon>Pseudomonadati</taxon>
        <taxon>Verrucomicrobiota</taxon>
        <taxon>Spartobacteria</taxon>
        <taxon>Chthoniobacterales</taxon>
        <taxon>Chthoniobacteraceae</taxon>
        <taxon>Chthoniobacter</taxon>
    </lineage>
</organism>
<proteinExistence type="predicted"/>
<gene>
    <name evidence="2" type="ORF">CfE428DRAFT_5895</name>
</gene>
<evidence type="ECO:0008006" key="4">
    <source>
        <dbReference type="Google" id="ProtNLM"/>
    </source>
</evidence>
<dbReference type="EMBL" id="ABVL01000030">
    <property type="protein sequence ID" value="EDY16615.1"/>
    <property type="molecule type" value="Genomic_DNA"/>
</dbReference>
<evidence type="ECO:0000313" key="3">
    <source>
        <dbReference type="Proteomes" id="UP000005824"/>
    </source>
</evidence>
<dbReference type="AlphaFoldDB" id="B4DAF4"/>